<evidence type="ECO:0008006" key="3">
    <source>
        <dbReference type="Google" id="ProtNLM"/>
    </source>
</evidence>
<comment type="caution">
    <text evidence="1">The sequence shown here is derived from an EMBL/GenBank/DDBJ whole genome shotgun (WGS) entry which is preliminary data.</text>
</comment>
<accession>A0ABU5HDD0</accession>
<gene>
    <name evidence="1" type="ORF">SYV04_34070</name>
</gene>
<dbReference type="EMBL" id="JAXIVS010000015">
    <property type="protein sequence ID" value="MDY7231469.1"/>
    <property type="molecule type" value="Genomic_DNA"/>
</dbReference>
<reference evidence="1 2" key="1">
    <citation type="submission" date="2023-12" db="EMBL/GenBank/DDBJ databases">
        <title>the genome sequence of Hyalangium sp. s54d21.</title>
        <authorList>
            <person name="Zhang X."/>
        </authorList>
    </citation>
    <scope>NUCLEOTIDE SEQUENCE [LARGE SCALE GENOMIC DNA]</scope>
    <source>
        <strain evidence="2">s54d21</strain>
    </source>
</reference>
<protein>
    <recommendedName>
        <fullName evidence="3">Lipoprotein</fullName>
    </recommendedName>
</protein>
<evidence type="ECO:0000313" key="2">
    <source>
        <dbReference type="Proteomes" id="UP001291309"/>
    </source>
</evidence>
<evidence type="ECO:0000313" key="1">
    <source>
        <dbReference type="EMBL" id="MDY7231469.1"/>
    </source>
</evidence>
<dbReference type="Proteomes" id="UP001291309">
    <property type="component" value="Unassembled WGS sequence"/>
</dbReference>
<sequence>MTQLPAAPAPACPTEKLRFTRETSCRNDGSVEFCLPKDAQVVERVRRLAPEIQGPMGGAGRIRCDLSREDLYFFPTDNRCLEPHGALTDEAWASLCRVAADPAISGIAPTWYE</sequence>
<organism evidence="1 2">
    <name type="scientific">Hyalangium rubrum</name>
    <dbReference type="NCBI Taxonomy" id="3103134"/>
    <lineage>
        <taxon>Bacteria</taxon>
        <taxon>Pseudomonadati</taxon>
        <taxon>Myxococcota</taxon>
        <taxon>Myxococcia</taxon>
        <taxon>Myxococcales</taxon>
        <taxon>Cystobacterineae</taxon>
        <taxon>Archangiaceae</taxon>
        <taxon>Hyalangium</taxon>
    </lineage>
</organism>
<proteinExistence type="predicted"/>
<dbReference type="RefSeq" id="WP_321550186.1">
    <property type="nucleotide sequence ID" value="NZ_JAXIVS010000015.1"/>
</dbReference>
<keyword evidence="2" id="KW-1185">Reference proteome</keyword>
<name>A0ABU5HDD0_9BACT</name>